<dbReference type="EMBL" id="CM042888">
    <property type="protein sequence ID" value="KAI4326112.1"/>
    <property type="molecule type" value="Genomic_DNA"/>
</dbReference>
<proteinExistence type="predicted"/>
<protein>
    <submittedName>
        <fullName evidence="1">Uncharacterized protein</fullName>
    </submittedName>
</protein>
<evidence type="ECO:0000313" key="1">
    <source>
        <dbReference type="EMBL" id="KAI4326112.1"/>
    </source>
</evidence>
<accession>A0ACB9MP50</accession>
<comment type="caution">
    <text evidence="1">The sequence shown here is derived from an EMBL/GenBank/DDBJ whole genome shotgun (WGS) entry which is preliminary data.</text>
</comment>
<gene>
    <name evidence="1" type="ORF">MLD38_031457</name>
</gene>
<dbReference type="Proteomes" id="UP001057402">
    <property type="component" value="Chromosome 9"/>
</dbReference>
<organism evidence="1 2">
    <name type="scientific">Melastoma candidum</name>
    <dbReference type="NCBI Taxonomy" id="119954"/>
    <lineage>
        <taxon>Eukaryota</taxon>
        <taxon>Viridiplantae</taxon>
        <taxon>Streptophyta</taxon>
        <taxon>Embryophyta</taxon>
        <taxon>Tracheophyta</taxon>
        <taxon>Spermatophyta</taxon>
        <taxon>Magnoliopsida</taxon>
        <taxon>eudicotyledons</taxon>
        <taxon>Gunneridae</taxon>
        <taxon>Pentapetalae</taxon>
        <taxon>rosids</taxon>
        <taxon>malvids</taxon>
        <taxon>Myrtales</taxon>
        <taxon>Melastomataceae</taxon>
        <taxon>Melastomatoideae</taxon>
        <taxon>Melastomateae</taxon>
        <taxon>Melastoma</taxon>
    </lineage>
</organism>
<reference evidence="2" key="1">
    <citation type="journal article" date="2023" name="Front. Plant Sci.">
        <title>Chromosomal-level genome assembly of Melastoma candidum provides insights into trichome evolution.</title>
        <authorList>
            <person name="Zhong Y."/>
            <person name="Wu W."/>
            <person name="Sun C."/>
            <person name="Zou P."/>
            <person name="Liu Y."/>
            <person name="Dai S."/>
            <person name="Zhou R."/>
        </authorList>
    </citation>
    <scope>NUCLEOTIDE SEQUENCE [LARGE SCALE GENOMIC DNA]</scope>
</reference>
<sequence length="242" mass="25980">MEFVTPHARGGGPNVKGDGGSDGSGSATHGSAVNGAAKRRKVDVSSRRIVHESAEASVDSACVVQCGRCEVAEAEVNSVAARGEDERCVSVDGEDPGSTSCCSSNQSTEEAEKTSGYVDLEGKRGEVDATATRGRQLLLDSSSGRGRQPQDESADPDDNNPPNPPAATNPHGRQSRERMPTKREIDDFFSAAETSAALRFKEKYNFDFDKGEPLEGRYEWRPLIPGPAKEKGIIKARFLFNY</sequence>
<name>A0ACB9MP50_9MYRT</name>
<keyword evidence="2" id="KW-1185">Reference proteome</keyword>
<evidence type="ECO:0000313" key="2">
    <source>
        <dbReference type="Proteomes" id="UP001057402"/>
    </source>
</evidence>